<evidence type="ECO:0000256" key="9">
    <source>
        <dbReference type="ARBA" id="ARBA00023317"/>
    </source>
</evidence>
<reference evidence="10 11" key="1">
    <citation type="submission" date="2023-01" db="EMBL/GenBank/DDBJ databases">
        <title>Novel species of the genus Asticcacaulis isolated from rivers.</title>
        <authorList>
            <person name="Lu H."/>
        </authorList>
    </citation>
    <scope>NUCLEOTIDE SEQUENCE [LARGE SCALE GENOMIC DNA]</scope>
    <source>
        <strain evidence="10 11">DXS10W</strain>
    </source>
</reference>
<evidence type="ECO:0000256" key="1">
    <source>
        <dbReference type="ARBA" id="ARBA00001928"/>
    </source>
</evidence>
<evidence type="ECO:0000256" key="6">
    <source>
        <dbReference type="ARBA" id="ARBA00023145"/>
    </source>
</evidence>
<evidence type="ECO:0000313" key="11">
    <source>
        <dbReference type="Proteomes" id="UP001216595"/>
    </source>
</evidence>
<keyword evidence="3" id="KW-0068">Autocatalytic cleavage</keyword>
<dbReference type="RefSeq" id="WP_272741143.1">
    <property type="nucleotide sequence ID" value="NZ_JAQQKW010000004.1"/>
</dbReference>
<keyword evidence="11" id="KW-1185">Reference proteome</keyword>
<sequence length="74" mass="8114">MLHGFGEGAGITGVAILAESHISIHTWPELDYIALDVFMWGACDPNLSLSVFRACFMPQKERVSLHVRGQDSSP</sequence>
<accession>A0ABT5IEZ6</accession>
<keyword evidence="6" id="KW-0865">Zymogen</keyword>
<dbReference type="InterPro" id="IPR016067">
    <property type="entry name" value="S-AdoMet_deCO2ase_core"/>
</dbReference>
<keyword evidence="8" id="KW-0704">Schiff base</keyword>
<keyword evidence="4" id="KW-0745">Spermidine biosynthesis</keyword>
<dbReference type="EMBL" id="JAQQKW010000004">
    <property type="protein sequence ID" value="MDC7694435.1"/>
    <property type="molecule type" value="Genomic_DNA"/>
</dbReference>
<evidence type="ECO:0000256" key="3">
    <source>
        <dbReference type="ARBA" id="ARBA00022813"/>
    </source>
</evidence>
<keyword evidence="7 10" id="KW-0456">Lyase</keyword>
<evidence type="ECO:0000256" key="5">
    <source>
        <dbReference type="ARBA" id="ARBA00023115"/>
    </source>
</evidence>
<evidence type="ECO:0000256" key="8">
    <source>
        <dbReference type="ARBA" id="ARBA00023270"/>
    </source>
</evidence>
<dbReference type="Proteomes" id="UP001216595">
    <property type="component" value="Unassembled WGS sequence"/>
</dbReference>
<comment type="caution">
    <text evidence="10">The sequence shown here is derived from an EMBL/GenBank/DDBJ whole genome shotgun (WGS) entry which is preliminary data.</text>
</comment>
<protein>
    <submittedName>
        <fullName evidence="10">S-adenosylmethionine decarboxylase</fullName>
        <ecNumber evidence="10">4.1.1.50</ecNumber>
    </submittedName>
</protein>
<evidence type="ECO:0000256" key="7">
    <source>
        <dbReference type="ARBA" id="ARBA00023239"/>
    </source>
</evidence>
<keyword evidence="5" id="KW-0620">Polyamine biosynthesis</keyword>
<evidence type="ECO:0000256" key="4">
    <source>
        <dbReference type="ARBA" id="ARBA00023066"/>
    </source>
</evidence>
<dbReference type="InterPro" id="IPR003826">
    <property type="entry name" value="AdoMetDC_fam_prok"/>
</dbReference>
<evidence type="ECO:0000256" key="2">
    <source>
        <dbReference type="ARBA" id="ARBA00022793"/>
    </source>
</evidence>
<dbReference type="GO" id="GO:0004014">
    <property type="term" value="F:adenosylmethionine decarboxylase activity"/>
    <property type="evidence" value="ECO:0007669"/>
    <property type="project" value="UniProtKB-EC"/>
</dbReference>
<keyword evidence="9" id="KW-0670">Pyruvate</keyword>
<gene>
    <name evidence="10" type="ORF">PQU94_09090</name>
</gene>
<dbReference type="SUPFAM" id="SSF56276">
    <property type="entry name" value="S-adenosylmethionine decarboxylase"/>
    <property type="match status" value="1"/>
</dbReference>
<proteinExistence type="predicted"/>
<dbReference type="Gene3D" id="3.60.90.10">
    <property type="entry name" value="S-adenosylmethionine decarboxylase"/>
    <property type="match status" value="1"/>
</dbReference>
<dbReference type="EC" id="4.1.1.50" evidence="10"/>
<keyword evidence="2" id="KW-0210">Decarboxylase</keyword>
<organism evidence="10 11">
    <name type="scientific">Asticcacaulis currens</name>
    <dbReference type="NCBI Taxonomy" id="2984210"/>
    <lineage>
        <taxon>Bacteria</taxon>
        <taxon>Pseudomonadati</taxon>
        <taxon>Pseudomonadota</taxon>
        <taxon>Alphaproteobacteria</taxon>
        <taxon>Caulobacterales</taxon>
        <taxon>Caulobacteraceae</taxon>
        <taxon>Asticcacaulis</taxon>
    </lineage>
</organism>
<dbReference type="Pfam" id="PF02675">
    <property type="entry name" value="AdoMet_dc"/>
    <property type="match status" value="1"/>
</dbReference>
<dbReference type="PANTHER" id="PTHR33866">
    <property type="entry name" value="S-ADENOSYLMETHIONINE DECARBOXYLASE PROENZYME"/>
    <property type="match status" value="1"/>
</dbReference>
<dbReference type="PANTHER" id="PTHR33866:SF2">
    <property type="entry name" value="S-ADENOSYLMETHIONINE DECARBOXYLASE PROENZYME"/>
    <property type="match status" value="1"/>
</dbReference>
<evidence type="ECO:0000313" key="10">
    <source>
        <dbReference type="EMBL" id="MDC7694435.1"/>
    </source>
</evidence>
<comment type="cofactor">
    <cofactor evidence="1">
        <name>pyruvate</name>
        <dbReference type="ChEBI" id="CHEBI:15361"/>
    </cofactor>
</comment>
<name>A0ABT5IEZ6_9CAUL</name>